<dbReference type="AlphaFoldDB" id="A0ABD3MBC4"/>
<dbReference type="Pfam" id="PF00481">
    <property type="entry name" value="PP2C"/>
    <property type="match status" value="1"/>
</dbReference>
<keyword evidence="4 5" id="KW-0904">Protein phosphatase</keyword>
<dbReference type="GO" id="GO:0004721">
    <property type="term" value="F:phosphoprotein phosphatase activity"/>
    <property type="evidence" value="ECO:0007669"/>
    <property type="project" value="UniProtKB-KW"/>
</dbReference>
<dbReference type="PROSITE" id="PS01032">
    <property type="entry name" value="PPM_1"/>
    <property type="match status" value="1"/>
</dbReference>
<dbReference type="PANTHER" id="PTHR47992">
    <property type="entry name" value="PROTEIN PHOSPHATASE"/>
    <property type="match status" value="1"/>
</dbReference>
<dbReference type="Pfam" id="PF25790">
    <property type="entry name" value="BCD1"/>
    <property type="match status" value="1"/>
</dbReference>
<evidence type="ECO:0000256" key="2">
    <source>
        <dbReference type="ARBA" id="ARBA00022723"/>
    </source>
</evidence>
<comment type="subcellular location">
    <subcellularLocation>
        <location evidence="1">Membrane</location>
        <topology evidence="1">Peripheral membrane protein</topology>
    </subcellularLocation>
</comment>
<dbReference type="SMART" id="SM00332">
    <property type="entry name" value="PP2Cc"/>
    <property type="match status" value="1"/>
</dbReference>
<gene>
    <name evidence="7" type="ORF">ACHAWU_006489</name>
</gene>
<reference evidence="7 8" key="1">
    <citation type="submission" date="2024-10" db="EMBL/GenBank/DDBJ databases">
        <title>Updated reference genomes for cyclostephanoid diatoms.</title>
        <authorList>
            <person name="Roberts W.R."/>
            <person name="Alverson A.J."/>
        </authorList>
    </citation>
    <scope>NUCLEOTIDE SEQUENCE [LARGE SCALE GENOMIC DNA]</scope>
    <source>
        <strain evidence="7 8">AJA232-27</strain>
    </source>
</reference>
<protein>
    <recommendedName>
        <fullName evidence="6">PPM-type phosphatase domain-containing protein</fullName>
    </recommendedName>
</protein>
<dbReference type="InterPro" id="IPR001932">
    <property type="entry name" value="PPM-type_phosphatase-like_dom"/>
</dbReference>
<name>A0ABD3MBC4_9STRA</name>
<dbReference type="EMBL" id="JALLBG020000160">
    <property type="protein sequence ID" value="KAL3761083.1"/>
    <property type="molecule type" value="Genomic_DNA"/>
</dbReference>
<dbReference type="GO" id="GO:0046872">
    <property type="term" value="F:metal ion binding"/>
    <property type="evidence" value="ECO:0007669"/>
    <property type="project" value="UniProtKB-KW"/>
</dbReference>
<organism evidence="7 8">
    <name type="scientific">Discostella pseudostelligera</name>
    <dbReference type="NCBI Taxonomy" id="259834"/>
    <lineage>
        <taxon>Eukaryota</taxon>
        <taxon>Sar</taxon>
        <taxon>Stramenopiles</taxon>
        <taxon>Ochrophyta</taxon>
        <taxon>Bacillariophyta</taxon>
        <taxon>Coscinodiscophyceae</taxon>
        <taxon>Thalassiosirophycidae</taxon>
        <taxon>Stephanodiscales</taxon>
        <taxon>Stephanodiscaceae</taxon>
        <taxon>Discostella</taxon>
    </lineage>
</organism>
<evidence type="ECO:0000313" key="8">
    <source>
        <dbReference type="Proteomes" id="UP001530293"/>
    </source>
</evidence>
<evidence type="ECO:0000256" key="4">
    <source>
        <dbReference type="ARBA" id="ARBA00022912"/>
    </source>
</evidence>
<comment type="similarity">
    <text evidence="5">Belongs to the PP2C family.</text>
</comment>
<keyword evidence="2" id="KW-0479">Metal-binding</keyword>
<evidence type="ECO:0000259" key="6">
    <source>
        <dbReference type="PROSITE" id="PS51746"/>
    </source>
</evidence>
<dbReference type="PROSITE" id="PS51746">
    <property type="entry name" value="PPM_2"/>
    <property type="match status" value="1"/>
</dbReference>
<feature type="domain" description="PPM-type phosphatase" evidence="6">
    <location>
        <begin position="1"/>
        <end position="305"/>
    </location>
</feature>
<accession>A0ABD3MBC4</accession>
<keyword evidence="3 5" id="KW-0378">Hydrolase</keyword>
<sequence>MEDEYFVEQNGRFAAVFDGHGGGSVSKYLRQNLYANFQAALPRSSSSKSLASSSAFTPATDITHQYNDENMIGMEESTMAQQHSCNVQSSIVASALVTAFDKVDNEVGSISHWSFQGSTALAAVIHENSNNDGTATRSIVAANVGDSRAILSRGRVAIDLTKDHKPNDVMERNRIESLGGTVDWCGEVDIQGHPIEHSGVYRINGNLALSRSIGDRSERPWVTNTVDVTHYLIDEELDSFLVLATDGLYDVMSSQDVVTYIHDLMDRTTQPGRRQELRHDIAKYVAEEALRRGTADNVTVLVLSKNELICNGKRDRTQFCSLKGFTDSQLSSDYHFLEDVLKVSDRSKRLYHGIVAGDSSSQDMSGCGSTTAKRARGPGISNRVDLESISTKPHTHPLLRAKEGRSVVTVLAHGVDDSDCMQLEQNAGPEEGIITELLSSNKKPATTKPLAPQNNGEKVDPLVRQAGLKGVNLLRMPCGMMRRTSNTTKFNKKKGAISWKIELIFHLPKCDTNEEGGESKSCPPGQGDAHVTIPKHVMVESELSEQCTLYNELGKHLDVHPGNSSTRSGLRAFVNTPRDSLSLFMKRIPCSSAAPTYFKLDPNSSLAEALEGKTIIEFPTIDVVMDSDKERFPLFIDDFS</sequence>
<keyword evidence="8" id="KW-1185">Reference proteome</keyword>
<dbReference type="GO" id="GO:0016020">
    <property type="term" value="C:membrane"/>
    <property type="evidence" value="ECO:0007669"/>
    <property type="project" value="UniProtKB-SubCell"/>
</dbReference>
<evidence type="ECO:0000313" key="7">
    <source>
        <dbReference type="EMBL" id="KAL3761083.1"/>
    </source>
</evidence>
<dbReference type="SUPFAM" id="SSF81606">
    <property type="entry name" value="PP2C-like"/>
    <property type="match status" value="1"/>
</dbReference>
<comment type="caution">
    <text evidence="7">The sequence shown here is derived from an EMBL/GenBank/DDBJ whole genome shotgun (WGS) entry which is preliminary data.</text>
</comment>
<evidence type="ECO:0000256" key="3">
    <source>
        <dbReference type="ARBA" id="ARBA00022801"/>
    </source>
</evidence>
<proteinExistence type="inferred from homology"/>
<dbReference type="InterPro" id="IPR015655">
    <property type="entry name" value="PP2C"/>
</dbReference>
<dbReference type="InterPro" id="IPR057721">
    <property type="entry name" value="BCD1_alpha/beta"/>
</dbReference>
<dbReference type="InterPro" id="IPR000222">
    <property type="entry name" value="PP2C_BS"/>
</dbReference>
<evidence type="ECO:0000256" key="1">
    <source>
        <dbReference type="ARBA" id="ARBA00004170"/>
    </source>
</evidence>
<evidence type="ECO:0000256" key="5">
    <source>
        <dbReference type="RuleBase" id="RU003465"/>
    </source>
</evidence>
<dbReference type="Proteomes" id="UP001530293">
    <property type="component" value="Unassembled WGS sequence"/>
</dbReference>
<dbReference type="InterPro" id="IPR036457">
    <property type="entry name" value="PPM-type-like_dom_sf"/>
</dbReference>
<dbReference type="Gene3D" id="3.60.40.10">
    <property type="entry name" value="PPM-type phosphatase domain"/>
    <property type="match status" value="1"/>
</dbReference>
<dbReference type="CDD" id="cd00143">
    <property type="entry name" value="PP2Cc"/>
    <property type="match status" value="1"/>
</dbReference>